<dbReference type="AlphaFoldDB" id="A0A1L7AEA6"/>
<evidence type="ECO:0000256" key="1">
    <source>
        <dbReference type="ARBA" id="ARBA00004370"/>
    </source>
</evidence>
<keyword evidence="2" id="KW-0813">Transport</keyword>
<feature type="region of interest" description="Disordered" evidence="7">
    <location>
        <begin position="1"/>
        <end position="21"/>
    </location>
</feature>
<protein>
    <submittedName>
        <fullName evidence="9">ETC complex I subunit</fullName>
    </submittedName>
    <submittedName>
        <fullName evidence="8">Oxidoreductase</fullName>
    </submittedName>
</protein>
<sequence>MSKARIYNPPKSAMQSGQARTHGWVLRHVPDQPKRIDPLMGWTGSADTEQQVVLRFETLQEAEDYARANGIEYEVEARRQVPALKPKSYSDNFRWGRKQNWTH</sequence>
<evidence type="ECO:0000313" key="10">
    <source>
        <dbReference type="Proteomes" id="UP000185494"/>
    </source>
</evidence>
<reference evidence="9 11" key="2">
    <citation type="journal article" date="2019" name="Microb. Pathog.">
        <title>Comparison of VITEK 2, MALDI-TOF MS, 16S rRNA gene sequencing, and whole-genome sequencing for identification of Roseomonas mucosa.</title>
        <authorList>
            <person name="Rudolph W.W."/>
            <person name="Gunzer F."/>
            <person name="Trauth M."/>
            <person name="Bunk B."/>
            <person name="Bigge R."/>
            <person name="Schrottner P."/>
        </authorList>
    </citation>
    <scope>NUCLEOTIDE SEQUENCE [LARGE SCALE GENOMIC DNA]</scope>
    <source>
        <strain evidence="9 11">DSM 103800</strain>
    </source>
</reference>
<keyword evidence="4" id="KW-0809">Transit peptide</keyword>
<dbReference type="InterPro" id="IPR006885">
    <property type="entry name" value="NADH_UbQ_FeS_4_mit-like"/>
</dbReference>
<dbReference type="KEGG" id="rgi:RGI145_08350"/>
<evidence type="ECO:0000256" key="5">
    <source>
        <dbReference type="ARBA" id="ARBA00022982"/>
    </source>
</evidence>
<organism evidence="8 10">
    <name type="scientific">Roseomonas gilardii</name>
    <dbReference type="NCBI Taxonomy" id="257708"/>
    <lineage>
        <taxon>Bacteria</taxon>
        <taxon>Pseudomonadati</taxon>
        <taxon>Pseudomonadota</taxon>
        <taxon>Alphaproteobacteria</taxon>
        <taxon>Acetobacterales</taxon>
        <taxon>Roseomonadaceae</taxon>
        <taxon>Roseomonas</taxon>
    </lineage>
</organism>
<evidence type="ECO:0000256" key="4">
    <source>
        <dbReference type="ARBA" id="ARBA00022946"/>
    </source>
</evidence>
<keyword evidence="11" id="KW-1185">Reference proteome</keyword>
<dbReference type="GO" id="GO:0016020">
    <property type="term" value="C:membrane"/>
    <property type="evidence" value="ECO:0007669"/>
    <property type="project" value="UniProtKB-SubCell"/>
</dbReference>
<dbReference type="Proteomes" id="UP001258945">
    <property type="component" value="Unassembled WGS sequence"/>
</dbReference>
<dbReference type="PANTHER" id="PTHR12219">
    <property type="entry name" value="NADH-UBIQUINONE OXIDOREDUCTASE"/>
    <property type="match status" value="1"/>
</dbReference>
<dbReference type="Pfam" id="PF04800">
    <property type="entry name" value="NDUS4"/>
    <property type="match status" value="1"/>
</dbReference>
<dbReference type="RefSeq" id="WP_075797998.1">
    <property type="nucleotide sequence ID" value="NZ_CP015583.1"/>
</dbReference>
<keyword evidence="6" id="KW-0472">Membrane</keyword>
<dbReference type="PANTHER" id="PTHR12219:SF8">
    <property type="entry name" value="NADH DEHYDROGENASE [UBIQUINONE] IRON-SULFUR PROTEIN 4, MITOCHONDRIAL"/>
    <property type="match status" value="1"/>
</dbReference>
<name>A0A1L7AEA6_9PROT</name>
<dbReference type="eggNOG" id="ENOG5032RJS">
    <property type="taxonomic scope" value="Bacteria"/>
</dbReference>
<reference evidence="8 10" key="1">
    <citation type="submission" date="2016-05" db="EMBL/GenBank/DDBJ databases">
        <title>Complete Genome and Methylome Analysis of Psychrotrophic Bacterial Isolates from Antarctic Lake Untersee.</title>
        <authorList>
            <person name="Fomenkov A."/>
            <person name="Akimov V.N."/>
            <person name="Vasilyeva L.V."/>
            <person name="Andersen D."/>
            <person name="Vincze T."/>
            <person name="Roberts R.J."/>
        </authorList>
    </citation>
    <scope>NUCLEOTIDE SEQUENCE [LARGE SCALE GENOMIC DNA]</scope>
    <source>
        <strain evidence="8 10">U14-5</strain>
    </source>
</reference>
<evidence type="ECO:0000313" key="11">
    <source>
        <dbReference type="Proteomes" id="UP001258945"/>
    </source>
</evidence>
<dbReference type="EMBL" id="JAVVDO010000012">
    <property type="protein sequence ID" value="MDT8331233.1"/>
    <property type="molecule type" value="Genomic_DNA"/>
</dbReference>
<dbReference type="Proteomes" id="UP000185494">
    <property type="component" value="Chromosome 1"/>
</dbReference>
<gene>
    <name evidence="8" type="ORF">RGI145_08350</name>
    <name evidence="9" type="ORF">RQ831_09210</name>
</gene>
<evidence type="ECO:0000256" key="7">
    <source>
        <dbReference type="SAM" id="MobiDB-lite"/>
    </source>
</evidence>
<evidence type="ECO:0000256" key="2">
    <source>
        <dbReference type="ARBA" id="ARBA00022448"/>
    </source>
</evidence>
<dbReference type="GO" id="GO:0022900">
    <property type="term" value="P:electron transport chain"/>
    <property type="evidence" value="ECO:0007669"/>
    <property type="project" value="InterPro"/>
</dbReference>
<evidence type="ECO:0000313" key="8">
    <source>
        <dbReference type="EMBL" id="APT57102.1"/>
    </source>
</evidence>
<evidence type="ECO:0000256" key="3">
    <source>
        <dbReference type="ARBA" id="ARBA00022660"/>
    </source>
</evidence>
<proteinExistence type="predicted"/>
<keyword evidence="3" id="KW-0679">Respiratory chain</keyword>
<dbReference type="EMBL" id="CP015583">
    <property type="protein sequence ID" value="APT57102.1"/>
    <property type="molecule type" value="Genomic_DNA"/>
</dbReference>
<evidence type="ECO:0000256" key="6">
    <source>
        <dbReference type="ARBA" id="ARBA00023136"/>
    </source>
</evidence>
<keyword evidence="5" id="KW-0249">Electron transport</keyword>
<reference evidence="9" key="3">
    <citation type="submission" date="2023-09" db="EMBL/GenBank/DDBJ databases">
        <authorList>
            <person name="Schober I."/>
            <person name="Bunk B."/>
        </authorList>
    </citation>
    <scope>NUCLEOTIDE SEQUENCE</scope>
    <source>
        <strain evidence="9">DSM 103800</strain>
    </source>
</reference>
<accession>A0A1L7AEA6</accession>
<evidence type="ECO:0000313" key="9">
    <source>
        <dbReference type="EMBL" id="MDT8331233.1"/>
    </source>
</evidence>
<dbReference type="STRING" id="257708.RGI145_08350"/>
<dbReference type="InterPro" id="IPR038532">
    <property type="entry name" value="NDUFS4-like_sf"/>
</dbReference>
<comment type="subcellular location">
    <subcellularLocation>
        <location evidence="1">Membrane</location>
    </subcellularLocation>
</comment>
<dbReference type="Gene3D" id="3.30.160.190">
    <property type="entry name" value="atu1810 like domain"/>
    <property type="match status" value="1"/>
</dbReference>